<dbReference type="SMART" id="SM00354">
    <property type="entry name" value="HTH_LACI"/>
    <property type="match status" value="1"/>
</dbReference>
<gene>
    <name evidence="5" type="ORF">I2488_19280</name>
</gene>
<keyword evidence="2 5" id="KW-0238">DNA-binding</keyword>
<sequence>MIEDPQPHDVRTIADIARLAGVTPSTVSRSLAGKPGVRAETRRRIDEIAKAHGFSINLYASDLRRGRGSKHPAPCASSASAGLANDRFLDHVAKSMVDLAIKSGAQINLLVDNRLSDDGQNQEHVTLTFMAEGLNRAAAIASYRIVVSKIMADKNEAPSAP</sequence>
<organism evidence="5 6">
    <name type="scientific">Novosphingobium jiangmenense</name>
    <dbReference type="NCBI Taxonomy" id="2791981"/>
    <lineage>
        <taxon>Bacteria</taxon>
        <taxon>Pseudomonadati</taxon>
        <taxon>Pseudomonadota</taxon>
        <taxon>Alphaproteobacteria</taxon>
        <taxon>Sphingomonadales</taxon>
        <taxon>Sphingomonadaceae</taxon>
        <taxon>Novosphingobium</taxon>
    </lineage>
</organism>
<evidence type="ECO:0000256" key="1">
    <source>
        <dbReference type="ARBA" id="ARBA00023015"/>
    </source>
</evidence>
<dbReference type="InterPro" id="IPR000843">
    <property type="entry name" value="HTH_LacI"/>
</dbReference>
<dbReference type="InterPro" id="IPR010982">
    <property type="entry name" value="Lambda_DNA-bd_dom_sf"/>
</dbReference>
<name>A0ABS0HLM3_9SPHN</name>
<protein>
    <submittedName>
        <fullName evidence="5">LacI family DNA-binding transcriptional regulator</fullName>
    </submittedName>
</protein>
<dbReference type="Pfam" id="PF00356">
    <property type="entry name" value="LacI"/>
    <property type="match status" value="1"/>
</dbReference>
<feature type="domain" description="HTH lacI-type" evidence="4">
    <location>
        <begin position="11"/>
        <end position="65"/>
    </location>
</feature>
<dbReference type="GO" id="GO:0003677">
    <property type="term" value="F:DNA binding"/>
    <property type="evidence" value="ECO:0007669"/>
    <property type="project" value="UniProtKB-KW"/>
</dbReference>
<dbReference type="SUPFAM" id="SSF47413">
    <property type="entry name" value="lambda repressor-like DNA-binding domains"/>
    <property type="match status" value="1"/>
</dbReference>
<evidence type="ECO:0000313" key="6">
    <source>
        <dbReference type="Proteomes" id="UP000600799"/>
    </source>
</evidence>
<keyword evidence="6" id="KW-1185">Reference proteome</keyword>
<accession>A0ABS0HLM3</accession>
<dbReference type="EMBL" id="JADQDC010000024">
    <property type="protein sequence ID" value="MBF9153151.1"/>
    <property type="molecule type" value="Genomic_DNA"/>
</dbReference>
<evidence type="ECO:0000256" key="3">
    <source>
        <dbReference type="ARBA" id="ARBA00023163"/>
    </source>
</evidence>
<evidence type="ECO:0000313" key="5">
    <source>
        <dbReference type="EMBL" id="MBF9153151.1"/>
    </source>
</evidence>
<dbReference type="RefSeq" id="WP_196277418.1">
    <property type="nucleotide sequence ID" value="NZ_JADQDC010000024.1"/>
</dbReference>
<comment type="caution">
    <text evidence="5">The sequence shown here is derived from an EMBL/GenBank/DDBJ whole genome shotgun (WGS) entry which is preliminary data.</text>
</comment>
<evidence type="ECO:0000259" key="4">
    <source>
        <dbReference type="PROSITE" id="PS50932"/>
    </source>
</evidence>
<dbReference type="PANTHER" id="PTHR30146:SF109">
    <property type="entry name" value="HTH-TYPE TRANSCRIPTIONAL REGULATOR GALS"/>
    <property type="match status" value="1"/>
</dbReference>
<evidence type="ECO:0000256" key="2">
    <source>
        <dbReference type="ARBA" id="ARBA00023125"/>
    </source>
</evidence>
<proteinExistence type="predicted"/>
<dbReference type="Proteomes" id="UP000600799">
    <property type="component" value="Unassembled WGS sequence"/>
</dbReference>
<dbReference type="CDD" id="cd01392">
    <property type="entry name" value="HTH_LacI"/>
    <property type="match status" value="1"/>
</dbReference>
<reference evidence="5 6" key="1">
    <citation type="submission" date="2020-11" db="EMBL/GenBank/DDBJ databases">
        <title>The genome sequence of Novosphingobium sp. 1Y9A.</title>
        <authorList>
            <person name="Liu Y."/>
        </authorList>
    </citation>
    <scope>NUCLEOTIDE SEQUENCE [LARGE SCALE GENOMIC DNA]</scope>
    <source>
        <strain evidence="5 6">1Y9A</strain>
    </source>
</reference>
<dbReference type="PROSITE" id="PS50932">
    <property type="entry name" value="HTH_LACI_2"/>
    <property type="match status" value="1"/>
</dbReference>
<keyword evidence="3" id="KW-0804">Transcription</keyword>
<dbReference type="PANTHER" id="PTHR30146">
    <property type="entry name" value="LACI-RELATED TRANSCRIPTIONAL REPRESSOR"/>
    <property type="match status" value="1"/>
</dbReference>
<keyword evidence="1" id="KW-0805">Transcription regulation</keyword>
<dbReference type="Gene3D" id="1.10.260.40">
    <property type="entry name" value="lambda repressor-like DNA-binding domains"/>
    <property type="match status" value="1"/>
</dbReference>